<dbReference type="EMBL" id="SHKL01000001">
    <property type="protein sequence ID" value="RZT85979.1"/>
    <property type="molecule type" value="Genomic_DNA"/>
</dbReference>
<sequence>MGTREDPGAERQALTGVVVGAVAIVGAVVLAVLGWAGGAVAVILGQVARRRGAGSRATTAVVLGAVAIVLGMANAVFGAYLFSR</sequence>
<proteinExistence type="predicted"/>
<comment type="caution">
    <text evidence="2">The sequence shown here is derived from an EMBL/GenBank/DDBJ whole genome shotgun (WGS) entry which is preliminary data.</text>
</comment>
<dbReference type="AlphaFoldDB" id="A0A4Q7V0H0"/>
<dbReference type="Proteomes" id="UP000291591">
    <property type="component" value="Unassembled WGS sequence"/>
</dbReference>
<keyword evidence="1" id="KW-1133">Transmembrane helix</keyword>
<evidence type="ECO:0000256" key="1">
    <source>
        <dbReference type="SAM" id="Phobius"/>
    </source>
</evidence>
<keyword evidence="1" id="KW-0812">Transmembrane</keyword>
<keyword evidence="1" id="KW-0472">Membrane</keyword>
<gene>
    <name evidence="2" type="ORF">EV383_2867</name>
</gene>
<accession>A0A4Q7V0H0</accession>
<keyword evidence="3" id="KW-1185">Reference proteome</keyword>
<evidence type="ECO:0008006" key="4">
    <source>
        <dbReference type="Google" id="ProtNLM"/>
    </source>
</evidence>
<name>A0A4Q7V0H0_PSEST</name>
<evidence type="ECO:0000313" key="3">
    <source>
        <dbReference type="Proteomes" id="UP000291591"/>
    </source>
</evidence>
<dbReference type="RefSeq" id="WP_130290356.1">
    <property type="nucleotide sequence ID" value="NZ_SHKL01000001.1"/>
</dbReference>
<reference evidence="2 3" key="1">
    <citation type="submission" date="2019-02" db="EMBL/GenBank/DDBJ databases">
        <title>Sequencing the genomes of 1000 actinobacteria strains.</title>
        <authorList>
            <person name="Klenk H.-P."/>
        </authorList>
    </citation>
    <scope>NUCLEOTIDE SEQUENCE [LARGE SCALE GENOMIC DNA]</scope>
    <source>
        <strain evidence="2 3">DSM 45779</strain>
    </source>
</reference>
<protein>
    <recommendedName>
        <fullName evidence="4">DUF4190 domain-containing protein</fullName>
    </recommendedName>
</protein>
<feature type="transmembrane region" description="Helical" evidence="1">
    <location>
        <begin position="57"/>
        <end position="82"/>
    </location>
</feature>
<feature type="transmembrane region" description="Helical" evidence="1">
    <location>
        <begin position="12"/>
        <end position="45"/>
    </location>
</feature>
<organism evidence="2 3">
    <name type="scientific">Pseudonocardia sediminis</name>
    <dbReference type="NCBI Taxonomy" id="1397368"/>
    <lineage>
        <taxon>Bacteria</taxon>
        <taxon>Bacillati</taxon>
        <taxon>Actinomycetota</taxon>
        <taxon>Actinomycetes</taxon>
        <taxon>Pseudonocardiales</taxon>
        <taxon>Pseudonocardiaceae</taxon>
        <taxon>Pseudonocardia</taxon>
    </lineage>
</organism>
<evidence type="ECO:0000313" key="2">
    <source>
        <dbReference type="EMBL" id="RZT85979.1"/>
    </source>
</evidence>